<keyword evidence="3" id="KW-1185">Reference proteome</keyword>
<evidence type="ECO:0000313" key="2">
    <source>
        <dbReference type="EMBL" id="MFD2169097.1"/>
    </source>
</evidence>
<feature type="transmembrane region" description="Helical" evidence="1">
    <location>
        <begin position="12"/>
        <end position="32"/>
    </location>
</feature>
<gene>
    <name evidence="2" type="ORF">ACFSOY_03575</name>
</gene>
<keyword evidence="1" id="KW-0812">Transmembrane</keyword>
<dbReference type="Proteomes" id="UP001597343">
    <property type="component" value="Unassembled WGS sequence"/>
</dbReference>
<keyword evidence="1" id="KW-1133">Transmembrane helix</keyword>
<comment type="caution">
    <text evidence="2">The sequence shown here is derived from an EMBL/GenBank/DDBJ whole genome shotgun (WGS) entry which is preliminary data.</text>
</comment>
<evidence type="ECO:0000313" key="3">
    <source>
        <dbReference type="Proteomes" id="UP001597343"/>
    </source>
</evidence>
<keyword evidence="1" id="KW-0472">Membrane</keyword>
<dbReference type="RefSeq" id="WP_386044147.1">
    <property type="nucleotide sequence ID" value="NZ_JBHUIO010000002.1"/>
</dbReference>
<accession>A0ABW4ZSY7</accession>
<name>A0ABW4ZSY7_9BACL</name>
<organism evidence="2 3">
    <name type="scientific">Tumebacillus lipolyticus</name>
    <dbReference type="NCBI Taxonomy" id="1280370"/>
    <lineage>
        <taxon>Bacteria</taxon>
        <taxon>Bacillati</taxon>
        <taxon>Bacillota</taxon>
        <taxon>Bacilli</taxon>
        <taxon>Bacillales</taxon>
        <taxon>Alicyclobacillaceae</taxon>
        <taxon>Tumebacillus</taxon>
    </lineage>
</organism>
<evidence type="ECO:0000256" key="1">
    <source>
        <dbReference type="SAM" id="Phobius"/>
    </source>
</evidence>
<protein>
    <submittedName>
        <fullName evidence="2">Uncharacterized protein</fullName>
    </submittedName>
</protein>
<reference evidence="3" key="1">
    <citation type="journal article" date="2019" name="Int. J. Syst. Evol. Microbiol.">
        <title>The Global Catalogue of Microorganisms (GCM) 10K type strain sequencing project: providing services to taxonomists for standard genome sequencing and annotation.</title>
        <authorList>
            <consortium name="The Broad Institute Genomics Platform"/>
            <consortium name="The Broad Institute Genome Sequencing Center for Infectious Disease"/>
            <person name="Wu L."/>
            <person name="Ma J."/>
        </authorList>
    </citation>
    <scope>NUCLEOTIDE SEQUENCE [LARGE SCALE GENOMIC DNA]</scope>
    <source>
        <strain evidence="3">CGMCC 1.13574</strain>
    </source>
</reference>
<proteinExistence type="predicted"/>
<dbReference type="EMBL" id="JBHUIO010000002">
    <property type="protein sequence ID" value="MFD2169097.1"/>
    <property type="molecule type" value="Genomic_DNA"/>
</dbReference>
<sequence length="73" mass="8425">MEQKRRMRPLEKGVFLFLLAGGLAGLLFMFYLQANVDDWNVKQEPAQKTLSQAWERVFCIECTPIVPIRPTPS</sequence>